<dbReference type="InterPro" id="IPR011059">
    <property type="entry name" value="Metal-dep_hydrolase_composite"/>
</dbReference>
<keyword evidence="6" id="KW-1185">Reference proteome</keyword>
<dbReference type="GO" id="GO:0005829">
    <property type="term" value="C:cytosol"/>
    <property type="evidence" value="ECO:0007669"/>
    <property type="project" value="TreeGrafter"/>
</dbReference>
<keyword evidence="4" id="KW-0862">Zinc</keyword>
<proteinExistence type="predicted"/>
<protein>
    <submittedName>
        <fullName evidence="7">Amidohydrolase-related domain-containing protein</fullName>
    </submittedName>
</protein>
<sequence>MSDFRGCVLEADLTWTGECFESDVQIRCDKDGRITEVGQDIAQKSDKLVRLPDQALLPGFVSAHSHAFHRGMRGSSHIGTDNAANSFWCWRQDMFQTVETMTANALFDVCRQTFSEMLAAGITTVGDFHYFHHGENKYEFDKVMLKAAKSAGIRIVLLETYYKQAGLLQQELAPAQTRFVSTSLNEFWHNFAELQNGLEPTQTLGIAAHSIRAVPTEDIKALWQEAKRRAIPFHMHMEEQPLEIKDALDALGTTPTDFVLQHLAPNELFTSVHATYTPNDKLTHLFTTGA</sequence>
<evidence type="ECO:0000256" key="2">
    <source>
        <dbReference type="ARBA" id="ARBA00022723"/>
    </source>
</evidence>
<dbReference type="AlphaFoldDB" id="A0A914WXV4"/>
<dbReference type="InterPro" id="IPR006680">
    <property type="entry name" value="Amidohydro-rel"/>
</dbReference>
<dbReference type="GO" id="GO:0019239">
    <property type="term" value="F:deaminase activity"/>
    <property type="evidence" value="ECO:0007669"/>
    <property type="project" value="TreeGrafter"/>
</dbReference>
<dbReference type="WBParaSite" id="PSAMB.scaffold5664size11154.g27082.t1">
    <property type="protein sequence ID" value="PSAMB.scaffold5664size11154.g27082.t1"/>
    <property type="gene ID" value="PSAMB.scaffold5664size11154.g27082"/>
</dbReference>
<name>A0A914WXV4_9BILA</name>
<dbReference type="PANTHER" id="PTHR11271:SF48">
    <property type="entry name" value="AMIDOHYDROLASE-RELATED DOMAIN-CONTAINING PROTEIN"/>
    <property type="match status" value="1"/>
</dbReference>
<feature type="domain" description="Amidohydrolase-related" evidence="5">
    <location>
        <begin position="56"/>
        <end position="267"/>
    </location>
</feature>
<organism evidence="6 7">
    <name type="scientific">Plectus sambesii</name>
    <dbReference type="NCBI Taxonomy" id="2011161"/>
    <lineage>
        <taxon>Eukaryota</taxon>
        <taxon>Metazoa</taxon>
        <taxon>Ecdysozoa</taxon>
        <taxon>Nematoda</taxon>
        <taxon>Chromadorea</taxon>
        <taxon>Plectida</taxon>
        <taxon>Plectina</taxon>
        <taxon>Plectoidea</taxon>
        <taxon>Plectidae</taxon>
        <taxon>Plectus</taxon>
    </lineage>
</organism>
<keyword evidence="2" id="KW-0479">Metal-binding</keyword>
<dbReference type="GO" id="GO:0046872">
    <property type="term" value="F:metal ion binding"/>
    <property type="evidence" value="ECO:0007669"/>
    <property type="project" value="UniProtKB-KW"/>
</dbReference>
<dbReference type="InterPro" id="IPR032466">
    <property type="entry name" value="Metal_Hydrolase"/>
</dbReference>
<keyword evidence="3" id="KW-0378">Hydrolase</keyword>
<evidence type="ECO:0000259" key="5">
    <source>
        <dbReference type="Pfam" id="PF01979"/>
    </source>
</evidence>
<dbReference type="SUPFAM" id="SSF51556">
    <property type="entry name" value="Metallo-dependent hydrolases"/>
    <property type="match status" value="1"/>
</dbReference>
<evidence type="ECO:0000256" key="1">
    <source>
        <dbReference type="ARBA" id="ARBA00001947"/>
    </source>
</evidence>
<evidence type="ECO:0000256" key="4">
    <source>
        <dbReference type="ARBA" id="ARBA00022833"/>
    </source>
</evidence>
<dbReference type="PANTHER" id="PTHR11271">
    <property type="entry name" value="GUANINE DEAMINASE"/>
    <property type="match status" value="1"/>
</dbReference>
<dbReference type="InterPro" id="IPR051607">
    <property type="entry name" value="Metallo-dep_hydrolases"/>
</dbReference>
<accession>A0A914WXV4</accession>
<evidence type="ECO:0000313" key="7">
    <source>
        <dbReference type="WBParaSite" id="PSAMB.scaffold5664size11154.g27082.t1"/>
    </source>
</evidence>
<dbReference type="Proteomes" id="UP000887566">
    <property type="component" value="Unplaced"/>
</dbReference>
<comment type="cofactor">
    <cofactor evidence="1">
        <name>Zn(2+)</name>
        <dbReference type="ChEBI" id="CHEBI:29105"/>
    </cofactor>
</comment>
<reference evidence="7" key="1">
    <citation type="submission" date="2022-11" db="UniProtKB">
        <authorList>
            <consortium name="WormBaseParasite"/>
        </authorList>
    </citation>
    <scope>IDENTIFICATION</scope>
</reference>
<dbReference type="SUPFAM" id="SSF51338">
    <property type="entry name" value="Composite domain of metallo-dependent hydrolases"/>
    <property type="match status" value="1"/>
</dbReference>
<evidence type="ECO:0000256" key="3">
    <source>
        <dbReference type="ARBA" id="ARBA00022801"/>
    </source>
</evidence>
<dbReference type="Gene3D" id="3.20.20.140">
    <property type="entry name" value="Metal-dependent hydrolases"/>
    <property type="match status" value="1"/>
</dbReference>
<evidence type="ECO:0000313" key="6">
    <source>
        <dbReference type="Proteomes" id="UP000887566"/>
    </source>
</evidence>
<dbReference type="Pfam" id="PF01979">
    <property type="entry name" value="Amidohydro_1"/>
    <property type="match status" value="1"/>
</dbReference>